<evidence type="ECO:0000313" key="2">
    <source>
        <dbReference type="Proteomes" id="UP000001511"/>
    </source>
</evidence>
<evidence type="ECO:0000313" key="1">
    <source>
        <dbReference type="EMBL" id="ADI65651.1"/>
    </source>
</evidence>
<dbReference type="AlphaFoldDB" id="D7DWI8"/>
<gene>
    <name evidence="1" type="ordered locus">Aazo_4284</name>
</gene>
<name>D7DWI8_NOSA0</name>
<organism evidence="1 2">
    <name type="scientific">Nostoc azollae (strain 0708)</name>
    <name type="common">Anabaena azollae (strain 0708)</name>
    <dbReference type="NCBI Taxonomy" id="551115"/>
    <lineage>
        <taxon>Bacteria</taxon>
        <taxon>Bacillati</taxon>
        <taxon>Cyanobacteriota</taxon>
        <taxon>Cyanophyceae</taxon>
        <taxon>Nostocales</taxon>
        <taxon>Nostocaceae</taxon>
        <taxon>Trichormus</taxon>
    </lineage>
</organism>
<proteinExistence type="predicted"/>
<dbReference type="HOGENOM" id="CLU_2955991_0_0_3"/>
<keyword evidence="2" id="KW-1185">Reference proteome</keyword>
<accession>D7DWI8</accession>
<dbReference type="KEGG" id="naz:Aazo_4284"/>
<reference evidence="1 2" key="1">
    <citation type="journal article" date="2010" name="PLoS ONE">
        <title>Genome erosion in a nitrogen-fixing vertically transmitted endosymbiotic multicellular cyanobacterium.</title>
        <authorList>
            <person name="Ran L."/>
            <person name="Larsson J."/>
            <person name="Vigil-Stenman T."/>
            <person name="Nylander J.A."/>
            <person name="Ininbergs K."/>
            <person name="Zheng W.W."/>
            <person name="Lapidus A."/>
            <person name="Lowry S."/>
            <person name="Haselkorn R."/>
            <person name="Bergman B."/>
        </authorList>
    </citation>
    <scope>NUCLEOTIDE SEQUENCE [LARGE SCALE GENOMIC DNA]</scope>
    <source>
        <strain evidence="1 2">0708</strain>
    </source>
</reference>
<sequence>MILPINQLNMIILGIVISIFQLSEIGKKVNFDQNKYQLEVKSITEEVDLITEISRYYSP</sequence>
<dbReference type="Proteomes" id="UP000001511">
    <property type="component" value="Chromosome"/>
</dbReference>
<protein>
    <submittedName>
        <fullName evidence="1">Uncharacterized protein</fullName>
    </submittedName>
</protein>
<dbReference type="EMBL" id="CP002059">
    <property type="protein sequence ID" value="ADI65651.1"/>
    <property type="molecule type" value="Genomic_DNA"/>
</dbReference>